<name>A0A086Y8K0_9RHOB</name>
<accession>A0A086Y8K0</accession>
<keyword evidence="2" id="KW-1185">Reference proteome</keyword>
<reference evidence="1 2" key="1">
    <citation type="submission" date="2014-03" db="EMBL/GenBank/DDBJ databases">
        <title>Genome of Haematobacter massiliensis CCUG 47968.</title>
        <authorList>
            <person name="Wang D."/>
            <person name="Wang G."/>
        </authorList>
    </citation>
    <scope>NUCLEOTIDE SEQUENCE [LARGE SCALE GENOMIC DNA]</scope>
    <source>
        <strain evidence="1 2">CCUG 47968</strain>
    </source>
</reference>
<protein>
    <submittedName>
        <fullName evidence="1">3-dehydroquinate dehydratase</fullName>
    </submittedName>
</protein>
<dbReference type="Proteomes" id="UP000028826">
    <property type="component" value="Unassembled WGS sequence"/>
</dbReference>
<dbReference type="RefSeq" id="WP_051911046.1">
    <property type="nucleotide sequence ID" value="NZ_CAMIFG010000087.1"/>
</dbReference>
<organism evidence="1 2">
    <name type="scientific">Haematobacter massiliensis</name>
    <dbReference type="NCBI Taxonomy" id="195105"/>
    <lineage>
        <taxon>Bacteria</taxon>
        <taxon>Pseudomonadati</taxon>
        <taxon>Pseudomonadota</taxon>
        <taxon>Alphaproteobacteria</taxon>
        <taxon>Rhodobacterales</taxon>
        <taxon>Paracoccaceae</taxon>
        <taxon>Haematobacter</taxon>
    </lineage>
</organism>
<dbReference type="InterPro" id="IPR018912">
    <property type="entry name" value="DUF2478"/>
</dbReference>
<proteinExistence type="predicted"/>
<comment type="caution">
    <text evidence="1">The sequence shown here is derived from an EMBL/GenBank/DDBJ whole genome shotgun (WGS) entry which is preliminary data.</text>
</comment>
<gene>
    <name evidence="1" type="ORF">CN97_13740</name>
</gene>
<evidence type="ECO:0000313" key="1">
    <source>
        <dbReference type="EMBL" id="KFI30600.1"/>
    </source>
</evidence>
<dbReference type="AlphaFoldDB" id="A0A086Y8K0"/>
<evidence type="ECO:0000313" key="2">
    <source>
        <dbReference type="Proteomes" id="UP000028826"/>
    </source>
</evidence>
<dbReference type="OrthoDB" id="5918880at2"/>
<dbReference type="Pfam" id="PF10649">
    <property type="entry name" value="DUF2478"/>
    <property type="match status" value="1"/>
</dbReference>
<sequence length="160" mass="16578">MARLATVVYRAGESPDDVIRSALDSIPGVRGYVQARREDGGLALLDLTDGALVPLGGPAGSGCRLDPAALDQAAAGLAAHLDPAPFLVVLNRFGDSEAAGFGFRPVLEAAVEAGIPVLLAVADTRLALWLAYAGEMGETLPCSREAVSDWAATFEKKSCR</sequence>
<dbReference type="eggNOG" id="COG1618">
    <property type="taxonomic scope" value="Bacteria"/>
</dbReference>
<dbReference type="EMBL" id="JGYG01000003">
    <property type="protein sequence ID" value="KFI30600.1"/>
    <property type="molecule type" value="Genomic_DNA"/>
</dbReference>
<dbReference type="STRING" id="195105.CN97_13740"/>